<proteinExistence type="predicted"/>
<reference evidence="4" key="3">
    <citation type="submission" date="2020-12" db="UniProtKB">
        <authorList>
            <consortium name="WormBaseParasite"/>
        </authorList>
    </citation>
    <scope>IDENTIFICATION</scope>
</reference>
<organism evidence="2">
    <name type="scientific">Strongyloides ratti</name>
    <name type="common">Parasitic roundworm</name>
    <dbReference type="NCBI Taxonomy" id="34506"/>
    <lineage>
        <taxon>Eukaryota</taxon>
        <taxon>Metazoa</taxon>
        <taxon>Ecdysozoa</taxon>
        <taxon>Nematoda</taxon>
        <taxon>Chromadorea</taxon>
        <taxon>Rhabditida</taxon>
        <taxon>Tylenchina</taxon>
        <taxon>Panagrolaimomorpha</taxon>
        <taxon>Strongyloidoidea</taxon>
        <taxon>Strongyloididae</taxon>
        <taxon>Strongyloides</taxon>
    </lineage>
</organism>
<dbReference type="WBParaSite" id="SRAE_1000019500.1">
    <property type="protein sequence ID" value="SRAE_1000019500.1"/>
    <property type="gene ID" value="WBGene00256789"/>
</dbReference>
<dbReference type="Proteomes" id="UP000035682">
    <property type="component" value="Unplaced"/>
</dbReference>
<reference evidence="2" key="2">
    <citation type="submission" date="2014-09" db="EMBL/GenBank/DDBJ databases">
        <authorList>
            <person name="Aslett A.Martin."/>
        </authorList>
    </citation>
    <scope>NUCLEOTIDE SEQUENCE</scope>
    <source>
        <strain evidence="2">ED321 Heterogonic</strain>
    </source>
</reference>
<dbReference type="RefSeq" id="XP_024501121.1">
    <property type="nucleotide sequence ID" value="XM_024646999.1"/>
</dbReference>
<dbReference type="GeneID" id="36374284"/>
<evidence type="ECO:0000313" key="4">
    <source>
        <dbReference type="WBParaSite" id="SRAE_1000019500.1"/>
    </source>
</evidence>
<reference evidence="3" key="1">
    <citation type="submission" date="2014-09" db="EMBL/GenBank/DDBJ databases">
        <authorList>
            <person name="Martin A.A."/>
        </authorList>
    </citation>
    <scope>NUCLEOTIDE SEQUENCE</scope>
    <source>
        <strain evidence="3">ED321</strain>
    </source>
</reference>
<dbReference type="InterPro" id="IPR027951">
    <property type="entry name" value="Nepro_N"/>
</dbReference>
<dbReference type="WormBase" id="SRAE_1000019500">
    <property type="protein sequence ID" value="SRP07711"/>
    <property type="gene ID" value="WBGene00256789"/>
</dbReference>
<dbReference type="AlphaFoldDB" id="A0A090L352"/>
<dbReference type="CTD" id="36374284"/>
<sequence>MEENANEISLYFKKLSNNLELMERIIYKGNNSFRHLKFFDAFKQTYRQVNRSFIKSKLEETAMMALKQLPDDNNQNLHPRSKSKLELFSKKIEELIDIHMRIKMGPMKRMVKEATMILEVKHHIAFCQVSLGVIGEINKGTSDIINLLKKYQVTINQVIS</sequence>
<evidence type="ECO:0000313" key="5">
    <source>
        <dbReference type="WormBase" id="SRAE_1000019500"/>
    </source>
</evidence>
<evidence type="ECO:0000313" key="3">
    <source>
        <dbReference type="Proteomes" id="UP000035682"/>
    </source>
</evidence>
<evidence type="ECO:0000259" key="1">
    <source>
        <dbReference type="Pfam" id="PF14780"/>
    </source>
</evidence>
<name>A0A090L352_STRRB</name>
<accession>A0A090L352</accession>
<gene>
    <name evidence="2 4 5" type="ORF">SRAE_1000019500</name>
</gene>
<keyword evidence="3" id="KW-1185">Reference proteome</keyword>
<feature type="domain" description="Nucleolus and neural progenitor protein-like N-terminal" evidence="1">
    <location>
        <begin position="11"/>
        <end position="148"/>
    </location>
</feature>
<protein>
    <submittedName>
        <fullName evidence="4">DUF4477 domain-containing protein</fullName>
    </submittedName>
</protein>
<dbReference type="Pfam" id="PF14780">
    <property type="entry name" value="NEPRO_N"/>
    <property type="match status" value="1"/>
</dbReference>
<dbReference type="EMBL" id="LN609528">
    <property type="protein sequence ID" value="CEF61919.1"/>
    <property type="molecule type" value="Genomic_DNA"/>
</dbReference>
<evidence type="ECO:0000313" key="2">
    <source>
        <dbReference type="EMBL" id="CEF61919.1"/>
    </source>
</evidence>